<evidence type="ECO:0008006" key="3">
    <source>
        <dbReference type="Google" id="ProtNLM"/>
    </source>
</evidence>
<evidence type="ECO:0000313" key="2">
    <source>
        <dbReference type="Proteomes" id="UP000274630"/>
    </source>
</evidence>
<evidence type="ECO:0000313" key="1">
    <source>
        <dbReference type="EMBL" id="AZA27208.1"/>
    </source>
</evidence>
<keyword evidence="2" id="KW-1185">Reference proteome</keyword>
<dbReference type="EMBL" id="CP028874">
    <property type="protein sequence ID" value="AZA27208.1"/>
    <property type="molecule type" value="Genomic_DNA"/>
</dbReference>
<protein>
    <recommendedName>
        <fullName evidence="3">Borrelia family protein PFam57/62</fullName>
    </recommendedName>
</protein>
<dbReference type="Proteomes" id="UP000274630">
    <property type="component" value="Plasmid lp25_cp32-3"/>
</dbReference>
<proteinExistence type="predicted"/>
<name>A0ABM7ARE2_BORGP</name>
<sequence>MEDFPNNTKSTPSHNKLQHKLIILISTLKYINIKYPKYTQQNILYYFNENLKRNGQAPVKLKTLQKYLYKLEKELKVTSNYHKHLGVNCGTEIYYKLIYPKKKCYYKINKYFEEKKHSRFKKRVNNHYLDKFPLRGSVNLEECLSNKNNNKKEEEKIDKQIEKYQVINYYNKCNFKRKEFLLILLKLDISKDKKIETIKALKKFEIKKIKGKNIHFNKNSFKEKQNKLKEILNNTQKELEKNGYNPKQLETEFQKIYENYKFKPHFIIENQKYNDLSKIKRKLEKSVEFKKENLQKECEHIKTNIFNVLIERLEKKANIEILKPILKTYLNSKKKLEYNKVFDNTYYCELLEIIENEKNSSMVEEFGKKVV</sequence>
<geneLocation type="plasmid" evidence="1 2">
    <name>lp25_cp32-3</name>
</geneLocation>
<dbReference type="InterPro" id="IPR003459">
    <property type="entry name" value="Borrelia_plasmid_OrfA"/>
</dbReference>
<reference evidence="2" key="1">
    <citation type="submission" date="2018-04" db="EMBL/GenBank/DDBJ databases">
        <title>Whole Genome Assembly of Borrelia bavariensis PBi.</title>
        <authorList>
            <person name="Margos G."/>
        </authorList>
    </citation>
    <scope>NUCLEOTIDE SEQUENCE [LARGE SCALE GENOMIC DNA]</scope>
    <source>
        <strain evidence="2">PBi</strain>
        <plasmid evidence="2">lp25_cp32-3</plasmid>
    </source>
</reference>
<gene>
    <name evidence="1" type="ORF">DB299_04785</name>
</gene>
<dbReference type="Pfam" id="PF02414">
    <property type="entry name" value="Borrelia_orfA"/>
    <property type="match status" value="1"/>
</dbReference>
<accession>A0ABM7ARE2</accession>
<keyword evidence="1" id="KW-0614">Plasmid</keyword>
<organism evidence="1 2">
    <name type="scientific">Borrelia garinii subsp. bavariensis (strain ATCC BAA-2496 / DSM 23469 / PBi)</name>
    <name type="common">Borreliella bavariensis</name>
    <dbReference type="NCBI Taxonomy" id="290434"/>
    <lineage>
        <taxon>Bacteria</taxon>
        <taxon>Pseudomonadati</taxon>
        <taxon>Spirochaetota</taxon>
        <taxon>Spirochaetia</taxon>
        <taxon>Spirochaetales</taxon>
        <taxon>Borreliaceae</taxon>
        <taxon>Borreliella</taxon>
    </lineage>
</organism>
<dbReference type="RefSeq" id="WP_123771987.1">
    <property type="nucleotide sequence ID" value="NZ_CP028874.1"/>
</dbReference>